<comment type="caution">
    <text evidence="1">The sequence shown here is derived from an EMBL/GenBank/DDBJ whole genome shotgun (WGS) entry which is preliminary data.</text>
</comment>
<name>A0ACB0KHM8_TRIPR</name>
<evidence type="ECO:0000313" key="1">
    <source>
        <dbReference type="EMBL" id="CAJ2656031.1"/>
    </source>
</evidence>
<evidence type="ECO:0000313" key="2">
    <source>
        <dbReference type="Proteomes" id="UP001177021"/>
    </source>
</evidence>
<accession>A0ACB0KHM8</accession>
<proteinExistence type="predicted"/>
<reference evidence="1" key="1">
    <citation type="submission" date="2023-10" db="EMBL/GenBank/DDBJ databases">
        <authorList>
            <person name="Rodriguez Cubillos JULIANA M."/>
            <person name="De Vega J."/>
        </authorList>
    </citation>
    <scope>NUCLEOTIDE SEQUENCE</scope>
</reference>
<protein>
    <submittedName>
        <fullName evidence="1">Uncharacterized protein</fullName>
    </submittedName>
</protein>
<gene>
    <name evidence="1" type="ORF">MILVUS5_LOCUS22866</name>
</gene>
<dbReference type="EMBL" id="CASHSV030000206">
    <property type="protein sequence ID" value="CAJ2656031.1"/>
    <property type="molecule type" value="Genomic_DNA"/>
</dbReference>
<organism evidence="1 2">
    <name type="scientific">Trifolium pratense</name>
    <name type="common">Red clover</name>
    <dbReference type="NCBI Taxonomy" id="57577"/>
    <lineage>
        <taxon>Eukaryota</taxon>
        <taxon>Viridiplantae</taxon>
        <taxon>Streptophyta</taxon>
        <taxon>Embryophyta</taxon>
        <taxon>Tracheophyta</taxon>
        <taxon>Spermatophyta</taxon>
        <taxon>Magnoliopsida</taxon>
        <taxon>eudicotyledons</taxon>
        <taxon>Gunneridae</taxon>
        <taxon>Pentapetalae</taxon>
        <taxon>rosids</taxon>
        <taxon>fabids</taxon>
        <taxon>Fabales</taxon>
        <taxon>Fabaceae</taxon>
        <taxon>Papilionoideae</taxon>
        <taxon>50 kb inversion clade</taxon>
        <taxon>NPAAA clade</taxon>
        <taxon>Hologalegina</taxon>
        <taxon>IRL clade</taxon>
        <taxon>Trifolieae</taxon>
        <taxon>Trifolium</taxon>
    </lineage>
</organism>
<sequence>MAEILKFIYLIILFISLFLVVTDVTAARVLVNCKDTIDCSRWFCKSPLVPKCISFKCKCVEIKVNSVDWAEFSL</sequence>
<keyword evidence="2" id="KW-1185">Reference proteome</keyword>
<dbReference type="Proteomes" id="UP001177021">
    <property type="component" value="Unassembled WGS sequence"/>
</dbReference>